<dbReference type="InterPro" id="IPR002110">
    <property type="entry name" value="Ankyrin_rpt"/>
</dbReference>
<reference evidence="5 6" key="1">
    <citation type="journal article" date="2023" name="Elife">
        <title>Identification of key yeast species and microbe-microbe interactions impacting larval growth of Drosophila in the wild.</title>
        <authorList>
            <person name="Mure A."/>
            <person name="Sugiura Y."/>
            <person name="Maeda R."/>
            <person name="Honda K."/>
            <person name="Sakurai N."/>
            <person name="Takahashi Y."/>
            <person name="Watada M."/>
            <person name="Katoh T."/>
            <person name="Gotoh A."/>
            <person name="Gotoh Y."/>
            <person name="Taniguchi I."/>
            <person name="Nakamura K."/>
            <person name="Hayashi T."/>
            <person name="Katayama T."/>
            <person name="Uemura T."/>
            <person name="Hattori Y."/>
        </authorList>
    </citation>
    <scope>NUCLEOTIDE SEQUENCE [LARGE SCALE GENOMIC DNA]</scope>
    <source>
        <strain evidence="5 6">SB-73</strain>
    </source>
</reference>
<gene>
    <name evidence="5" type="ORF">DASB73_007570</name>
</gene>
<evidence type="ECO:0000313" key="6">
    <source>
        <dbReference type="Proteomes" id="UP001362899"/>
    </source>
</evidence>
<keyword evidence="1" id="KW-0677">Repeat</keyword>
<evidence type="ECO:0000313" key="5">
    <source>
        <dbReference type="EMBL" id="GMM49799.1"/>
    </source>
</evidence>
<feature type="compositionally biased region" description="Acidic residues" evidence="4">
    <location>
        <begin position="160"/>
        <end position="169"/>
    </location>
</feature>
<organism evidence="5 6">
    <name type="scientific">Starmerella bacillaris</name>
    <name type="common">Yeast</name>
    <name type="synonym">Candida zemplinina</name>
    <dbReference type="NCBI Taxonomy" id="1247836"/>
    <lineage>
        <taxon>Eukaryota</taxon>
        <taxon>Fungi</taxon>
        <taxon>Dikarya</taxon>
        <taxon>Ascomycota</taxon>
        <taxon>Saccharomycotina</taxon>
        <taxon>Dipodascomycetes</taxon>
        <taxon>Dipodascales</taxon>
        <taxon>Trichomonascaceae</taxon>
        <taxon>Starmerella</taxon>
    </lineage>
</organism>
<dbReference type="EMBL" id="BTGC01000003">
    <property type="protein sequence ID" value="GMM49799.1"/>
    <property type="molecule type" value="Genomic_DNA"/>
</dbReference>
<dbReference type="AlphaFoldDB" id="A0AAV5RE73"/>
<evidence type="ECO:0000256" key="4">
    <source>
        <dbReference type="SAM" id="MobiDB-lite"/>
    </source>
</evidence>
<comment type="caution">
    <text evidence="5">The sequence shown here is derived from an EMBL/GenBank/DDBJ whole genome shotgun (WGS) entry which is preliminary data.</text>
</comment>
<dbReference type="InterPro" id="IPR036770">
    <property type="entry name" value="Ankyrin_rpt-contain_sf"/>
</dbReference>
<evidence type="ECO:0000256" key="1">
    <source>
        <dbReference type="ARBA" id="ARBA00022737"/>
    </source>
</evidence>
<dbReference type="SUPFAM" id="SSF48403">
    <property type="entry name" value="Ankyrin repeat"/>
    <property type="match status" value="1"/>
</dbReference>
<accession>A0AAV5RE73</accession>
<keyword evidence="6" id="KW-1185">Reference proteome</keyword>
<dbReference type="Pfam" id="PF12796">
    <property type="entry name" value="Ank_2"/>
    <property type="match status" value="1"/>
</dbReference>
<dbReference type="SMART" id="SM00248">
    <property type="entry name" value="ANK"/>
    <property type="match status" value="2"/>
</dbReference>
<feature type="repeat" description="ANK" evidence="3">
    <location>
        <begin position="86"/>
        <end position="118"/>
    </location>
</feature>
<keyword evidence="2 3" id="KW-0040">ANK repeat</keyword>
<name>A0AAV5RE73_STABA</name>
<dbReference type="PANTHER" id="PTHR24198:SF165">
    <property type="entry name" value="ANKYRIN REPEAT-CONTAINING PROTEIN-RELATED"/>
    <property type="match status" value="1"/>
</dbReference>
<evidence type="ECO:0000256" key="3">
    <source>
        <dbReference type="PROSITE-ProRule" id="PRU00023"/>
    </source>
</evidence>
<dbReference type="Proteomes" id="UP001362899">
    <property type="component" value="Unassembled WGS sequence"/>
</dbReference>
<dbReference type="Gene3D" id="1.25.40.20">
    <property type="entry name" value="Ankyrin repeat-containing domain"/>
    <property type="match status" value="1"/>
</dbReference>
<feature type="repeat" description="ANK" evidence="3">
    <location>
        <begin position="45"/>
        <end position="77"/>
    </location>
</feature>
<evidence type="ECO:0000256" key="2">
    <source>
        <dbReference type="ARBA" id="ARBA00023043"/>
    </source>
</evidence>
<protein>
    <submittedName>
        <fullName evidence="5">Yar1 protein</fullName>
    </submittedName>
</protein>
<feature type="region of interest" description="Disordered" evidence="4">
    <location>
        <begin position="143"/>
        <end position="169"/>
    </location>
</feature>
<dbReference type="PROSITE" id="PS50297">
    <property type="entry name" value="ANK_REP_REGION"/>
    <property type="match status" value="2"/>
</dbReference>
<dbReference type="PROSITE" id="PS50088">
    <property type="entry name" value="ANK_REPEAT"/>
    <property type="match status" value="2"/>
</dbReference>
<dbReference type="PANTHER" id="PTHR24198">
    <property type="entry name" value="ANKYRIN REPEAT AND PROTEIN KINASE DOMAIN-CONTAINING PROTEIN"/>
    <property type="match status" value="1"/>
</dbReference>
<sequence length="169" mass="18601">MSSIFLDQEWTILDYAREGDLQPYQELFAKPDGLTEFLSIKDEYSDSTPLHMAAANGHKDLLVYLISQLPEENDVRKKAVNAPNSSGNTPLHWATLTGSLDCVKVLCEAGADPLLKNSANIDSCYQADCSNHEEVATYLYNIADPEDSKNPEDSNSADNLEGDEEVATN</sequence>
<proteinExistence type="predicted"/>
<dbReference type="PRINTS" id="PR01415">
    <property type="entry name" value="ANKYRIN"/>
</dbReference>